<name>A0A1C1CTE0_9EURO</name>
<dbReference type="SUPFAM" id="SSF51735">
    <property type="entry name" value="NAD(P)-binding Rossmann-fold domains"/>
    <property type="match status" value="1"/>
</dbReference>
<dbReference type="Gene3D" id="3.40.50.720">
    <property type="entry name" value="NAD(P)-binding Rossmann-like Domain"/>
    <property type="match status" value="1"/>
</dbReference>
<evidence type="ECO:0000313" key="2">
    <source>
        <dbReference type="EMBL" id="OCT51767.1"/>
    </source>
</evidence>
<dbReference type="CDD" id="cd08948">
    <property type="entry name" value="5beta-POR_like_SDR_a"/>
    <property type="match status" value="1"/>
</dbReference>
<organism evidence="2 3">
    <name type="scientific">Cladophialophora carrionii</name>
    <dbReference type="NCBI Taxonomy" id="86049"/>
    <lineage>
        <taxon>Eukaryota</taxon>
        <taxon>Fungi</taxon>
        <taxon>Dikarya</taxon>
        <taxon>Ascomycota</taxon>
        <taxon>Pezizomycotina</taxon>
        <taxon>Eurotiomycetes</taxon>
        <taxon>Chaetothyriomycetidae</taxon>
        <taxon>Chaetothyriales</taxon>
        <taxon>Herpotrichiellaceae</taxon>
        <taxon>Cladophialophora</taxon>
    </lineage>
</organism>
<dbReference type="Proteomes" id="UP000094526">
    <property type="component" value="Unassembled WGS sequence"/>
</dbReference>
<dbReference type="InterPro" id="IPR036291">
    <property type="entry name" value="NAD(P)-bd_dom_sf"/>
</dbReference>
<dbReference type="VEuPathDB" id="FungiDB:G647_03999"/>
<dbReference type="VEuPathDB" id="FungiDB:CLCR_08292"/>
<dbReference type="PANTHER" id="PTHR32487:SF29">
    <property type="entry name" value="NAD-DEPENDENT EPIMERASE_DEHYDRATASE DOMAIN-CONTAINING PROTEIN"/>
    <property type="match status" value="1"/>
</dbReference>
<protein>
    <submittedName>
        <fullName evidence="2">NAD dependent epimerase/dehydratase family protein</fullName>
    </submittedName>
</protein>
<evidence type="ECO:0000259" key="1">
    <source>
        <dbReference type="Pfam" id="PF22917"/>
    </source>
</evidence>
<dbReference type="STRING" id="86049.A0A1C1CTE0"/>
<dbReference type="InterPro" id="IPR055222">
    <property type="entry name" value="PRISE-like_Rossmann-fold"/>
</dbReference>
<dbReference type="Pfam" id="PF22917">
    <property type="entry name" value="PRISE"/>
    <property type="match status" value="1"/>
</dbReference>
<dbReference type="AlphaFoldDB" id="A0A1C1CTE0"/>
<feature type="domain" description="PRISE-like Rossmann-fold" evidence="1">
    <location>
        <begin position="220"/>
        <end position="398"/>
    </location>
</feature>
<accession>A0A1C1CTE0</accession>
<dbReference type="PANTHER" id="PTHR32487">
    <property type="entry name" value="3-OXO-DELTA(4,5)-STEROID 5-BETA-REDUCTASE"/>
    <property type="match status" value="1"/>
</dbReference>
<proteinExistence type="predicted"/>
<gene>
    <name evidence="2" type="ORF">CLCR_08292</name>
</gene>
<comment type="caution">
    <text evidence="2">The sequence shown here is derived from an EMBL/GenBank/DDBJ whole genome shotgun (WGS) entry which is preliminary data.</text>
</comment>
<dbReference type="EMBL" id="LGRB01000009">
    <property type="protein sequence ID" value="OCT51767.1"/>
    <property type="molecule type" value="Genomic_DNA"/>
</dbReference>
<keyword evidence="3" id="KW-1185">Reference proteome</keyword>
<sequence length="514" mass="57365">MFSGAPEGGSQARAVLETGGFFKRYMRTLTIWTLLRMSTGVSSSQTEHLYRSSTHLMALQTQTVCSQGIFHGLPTYPETADFTDLTAIVTGANGITGYSMVKVLAAAPKRWSKIYCLSRKPPPAYFYDELGEGASARVVHVSVDFLSDPATIAASMKAKIPRVDHVFFFSYMQPKQEGDVLSMWSNAQELADLNGENSLSFPARERVIPQADEKRVILSLAAANLTPKRFLLQTGAKHYGFHIGPATCPSFETDPHVQTEPNFYYVQEDMLAEHCRKFGCAWNVVRPSYVIGAVRESALNHLVGMSVYASVQAYRGLPLAFPGDVAAWDREHCQSTGLLNSYMEEWAVLSPHTANEAFNMQDGNPFTYGRLWPYLADWYGTGWTPPSEDESAYKVVESRAEKPPRGYGPRGQTRYTFSLLEWSHDPAVQQAWTELQRQHGLDFDPFASRDTVFGQTDSAVIGGWPLSLSMRKARRMGWLGSVDSYEAAFHALRDMARLKVLVPLARDEWCEVVA</sequence>
<dbReference type="OrthoDB" id="1731983at2759"/>
<reference evidence="3" key="1">
    <citation type="submission" date="2015-07" db="EMBL/GenBank/DDBJ databases">
        <authorList>
            <person name="Teixeira M.M."/>
            <person name="Souza R.C."/>
            <person name="Almeida L.G."/>
            <person name="Vicente V.A."/>
            <person name="de Hoog S."/>
            <person name="Bocca A.L."/>
            <person name="de Almeida S.R."/>
            <person name="Vasconcelos A.T."/>
            <person name="Felipe M.S."/>
        </authorList>
    </citation>
    <scope>NUCLEOTIDE SEQUENCE [LARGE SCALE GENOMIC DNA]</scope>
    <source>
        <strain evidence="3">KSF</strain>
    </source>
</reference>
<evidence type="ECO:0000313" key="3">
    <source>
        <dbReference type="Proteomes" id="UP000094526"/>
    </source>
</evidence>